<evidence type="ECO:0000256" key="9">
    <source>
        <dbReference type="ARBA" id="ARBA00022932"/>
    </source>
</evidence>
<comment type="function">
    <text evidence="1 11">Required for replicative DNA synthesis. This DNA polymerase also exhibits 3' to 5' exonuclease activity.</text>
</comment>
<reference evidence="14 15" key="1">
    <citation type="journal article" date="2011" name="J. Bacteriol.">
        <title>Complete genome sequences of two hemotropic Mycoplasmas, Mycoplasma haemofelis strain Ohio2 and Mycoplasma suis strain Illinois.</title>
        <authorList>
            <person name="Messick J.B."/>
            <person name="Santos A.P."/>
            <person name="Guimaraes A.M."/>
        </authorList>
    </citation>
    <scope>NUCLEOTIDE SEQUENCE [LARGE SCALE GENOMIC DNA]</scope>
    <source>
        <strain evidence="14 15">Ohio2</strain>
    </source>
</reference>
<feature type="domain" description="Exonuclease" evidence="12">
    <location>
        <begin position="352"/>
        <end position="524"/>
    </location>
</feature>
<dbReference type="InterPro" id="IPR013520">
    <property type="entry name" value="Ribonucl_H"/>
</dbReference>
<dbReference type="Pfam" id="PF00929">
    <property type="entry name" value="RNase_T"/>
    <property type="match status" value="1"/>
</dbReference>
<accession>F6FFZ1</accession>
<evidence type="ECO:0000256" key="7">
    <source>
        <dbReference type="ARBA" id="ARBA00022801"/>
    </source>
</evidence>
<dbReference type="Gene3D" id="1.10.150.700">
    <property type="entry name" value="PolC, middle finger domain"/>
    <property type="match status" value="1"/>
</dbReference>
<evidence type="ECO:0000259" key="13">
    <source>
        <dbReference type="SMART" id="SM00481"/>
    </source>
</evidence>
<dbReference type="InterPro" id="IPR012337">
    <property type="entry name" value="RNaseH-like_sf"/>
</dbReference>
<proteinExistence type="inferred from homology"/>
<evidence type="ECO:0000313" key="15">
    <source>
        <dbReference type="Proteomes" id="UP000007952"/>
    </source>
</evidence>
<dbReference type="InterPro" id="IPR006308">
    <property type="entry name" value="Pol_III_a_PolC-type_gram_pos"/>
</dbReference>
<keyword evidence="7 11" id="KW-0378">Hydrolase</keyword>
<comment type="similarity">
    <text evidence="11">Belongs to the DNA polymerase type-C family. PolC subfamily.</text>
</comment>
<evidence type="ECO:0000256" key="8">
    <source>
        <dbReference type="ARBA" id="ARBA00022839"/>
    </source>
</evidence>
<dbReference type="InterPro" id="IPR044923">
    <property type="entry name" value="PolC_middle_finger_sf"/>
</dbReference>
<dbReference type="Gene3D" id="1.10.150.870">
    <property type="match status" value="1"/>
</dbReference>
<dbReference type="SMART" id="SM00481">
    <property type="entry name" value="POLIIIAc"/>
    <property type="match status" value="1"/>
</dbReference>
<protein>
    <recommendedName>
        <fullName evidence="11">DNA polymerase III PolC-type</fullName>
        <shortName evidence="11">PolIII</shortName>
        <ecNumber evidence="11">2.7.7.7</ecNumber>
    </recommendedName>
</protein>
<dbReference type="Gene3D" id="6.10.140.1510">
    <property type="match status" value="1"/>
</dbReference>
<dbReference type="EC" id="2.7.7.7" evidence="11"/>
<dbReference type="InterPro" id="IPR016195">
    <property type="entry name" value="Pol/histidinol_Pase-like"/>
</dbReference>
<dbReference type="GO" id="GO:0006261">
    <property type="term" value="P:DNA-templated DNA replication"/>
    <property type="evidence" value="ECO:0007669"/>
    <property type="project" value="UniProtKB-UniRule"/>
</dbReference>
<dbReference type="InterPro" id="IPR003141">
    <property type="entry name" value="Pol/His_phosphatase_N"/>
</dbReference>
<feature type="domain" description="Polymerase/histidinol phosphatase N-terminal" evidence="13">
    <location>
        <begin position="266"/>
        <end position="333"/>
    </location>
</feature>
<name>F6FFZ1_MYCHI</name>
<dbReference type="CDD" id="cd06127">
    <property type="entry name" value="DEDDh"/>
    <property type="match status" value="1"/>
</dbReference>
<dbReference type="GO" id="GO:0005737">
    <property type="term" value="C:cytoplasm"/>
    <property type="evidence" value="ECO:0007669"/>
    <property type="project" value="UniProtKB-SubCell"/>
</dbReference>
<dbReference type="PANTHER" id="PTHR32294:SF5">
    <property type="entry name" value="DNA POLYMERASE III POLC-TYPE"/>
    <property type="match status" value="1"/>
</dbReference>
<evidence type="ECO:0000256" key="1">
    <source>
        <dbReference type="ARBA" id="ARBA00003452"/>
    </source>
</evidence>
<dbReference type="Pfam" id="PF14579">
    <property type="entry name" value="HHH_6"/>
    <property type="match status" value="1"/>
</dbReference>
<keyword evidence="8 11" id="KW-0269">Exonuclease</keyword>
<dbReference type="GO" id="GO:0003887">
    <property type="term" value="F:DNA-directed DNA polymerase activity"/>
    <property type="evidence" value="ECO:0007669"/>
    <property type="project" value="UniProtKB-UniRule"/>
</dbReference>
<dbReference type="STRING" id="859194.MHF_0156"/>
<dbReference type="SUPFAM" id="SSF53098">
    <property type="entry name" value="Ribonuclease H-like"/>
    <property type="match status" value="1"/>
</dbReference>
<keyword evidence="5 11" id="KW-0235">DNA replication</keyword>
<keyword evidence="4 11" id="KW-0548">Nucleotidyltransferase</keyword>
<keyword evidence="6 11" id="KW-0540">Nuclease</keyword>
<dbReference type="HAMAP" id="MF_00356">
    <property type="entry name" value="DNApol_PolC"/>
    <property type="match status" value="1"/>
</dbReference>
<dbReference type="Pfam" id="PF07733">
    <property type="entry name" value="DNA_pol3_alpha"/>
    <property type="match status" value="2"/>
</dbReference>
<gene>
    <name evidence="14" type="primary">polC2</name>
    <name evidence="11" type="synonym">polC</name>
    <name evidence="14" type="ordered locus">MHF_0156</name>
</gene>
<dbReference type="InterPro" id="IPR011708">
    <property type="entry name" value="DNA_pol3_alpha_NTPase_dom"/>
</dbReference>
<evidence type="ECO:0000256" key="6">
    <source>
        <dbReference type="ARBA" id="ARBA00022722"/>
    </source>
</evidence>
<evidence type="ECO:0000256" key="11">
    <source>
        <dbReference type="HAMAP-Rule" id="MF_00356"/>
    </source>
</evidence>
<sequence>MNLKYRHIFVEKFQVFNPEEWEKLLPNVEISFRKDDALTIVHFTFSFLSIPKDALFLERLFRFNSDDLEVKHEGAISLTLSQKNLVFESESLLPLINDYLKNFEASVAPEGINFAYPDIFLSEPLNVVAEAKLSSFLRFSIKKDINIALEAPPAPAPAPATKKNDTKTDILRLFHIEERVDLKGNKKYKLGLTNWEKFYWLSLKEEAYKDNREILNQLGMGKWYECSFSLYPAGSKYSVYVDGNITSISFVEDEFANLEKEEKSIVPLSIHTKFSAFDGLYVFKDFVSKAKALGHKALGVTDFTSVQSFAEIERVSRKEGIKPIYGAELEIVPDEYPFIINTDYQREDQYNVYCVFDIETTGLNPLFDEITEIAIYKYSNKRRIATYHSYFKISEPLKQHIKDLTHITDELLAEKGQDLEVVLKEVKDFTQGSVLVAHNGIEFDFPFLNAKYIKLGMEPLSNPLIDTLRLSQTIFSEEKYKSHSLGAICKRVGVEYDLEHAHSADFDVDVLWQVFMYSLEPKLKEWGVNLEDGLKEANDAVFNKGVFNYIHGHKALVYVKNQAGVKDLYEILSIAQTEQYLGKPQISRNSISSYRENLLIVSPPLNSEPIALLLRDDISTFLKASEFYDYLIIPPPSHFVHEVSRNNLDTEEVNALLAKLYELSKEHSIKLLFNYAARYIHPQEYQQYLTLIHTKGLSGKRHPLYKSGANNMDFPLFHYRTTSEFLEEYGFLGIPKEELLDIAFKSQQEFLDSVEGGIEVIKKKLHPPIIEGCSDNLENFCRGKLKELYGENTHEFLEKRFSFELSSIKNNNYSVIYWVSYLLVQESINNGYLVGSRGSVGSSLIAFLLNISEVNPLPPHYRCAKCSVFELHEEFTESGFDLPDKECPHCGAILGKDGHHIPFETFMGYGGSKVPDIDLNFSGEYQNRAHNFLRDLLGHDRVYRAGTISTMAEKTAFAIVKTYEEETQQELGLGKLNWIAKQIIDVKRTSGQHPGGILVIPSDKTIYDFSPINYPANDTSSDWLTTHLEFEDLHDALLKFDILGHDDPTTLALLKEITGQDPRNVPTDDREVLNLFKSRKGIGIEDSSDFVGEDETGAIGLPEFGTLLTRKIIRTCDPNSFADLIRISGFSHGTGVWKQNIDKLIKSKQYKLNQVITCRDDITLHLCSAGIQMEEAFAISESIRKGKGVSEAQLKLMQDNKVPQWYIDSAKKMTYIFPKAHATAYVLMSWKIAWYKRYHTLAFFAVFFTLRRDDFDYSLLVKNDIEAVKDKYHDIFKKMKSNNFEVKSTLKTKDKSAFYVYEAALEFLKCGFRFKNISINESDFSKFIPQGQELLIPFIVIDGLGAIKAKHLVEKRNEEGPFQSLNDFAKRTKLNRTVIQKLKESNVIPPEWAVI</sequence>
<dbReference type="HOGENOM" id="CLU_003297_1_0_14"/>
<keyword evidence="9 11" id="KW-0239">DNA-directed DNA polymerase</keyword>
<dbReference type="Pfam" id="PF17657">
    <property type="entry name" value="DNA_pol3_finger"/>
    <property type="match status" value="1"/>
</dbReference>
<dbReference type="InterPro" id="IPR010994">
    <property type="entry name" value="RuvA_2-like"/>
</dbReference>
<dbReference type="InterPro" id="IPR004805">
    <property type="entry name" value="DnaE2/DnaE/PolC"/>
</dbReference>
<reference key="2">
    <citation type="submission" date="2011-05" db="EMBL/GenBank/DDBJ databases">
        <title>The Genome of Mycoplasma haemofelis Strain Ohio2, a pathogenic hemoplasma of the cat.</title>
        <authorList>
            <person name="Santos A.P."/>
            <person name="Guimaraes A.M.S."/>
            <person name="SanMiguel P.J."/>
            <person name="Martin S.W."/>
            <person name="Messick J.B."/>
        </authorList>
    </citation>
    <scope>NUCLEOTIDE SEQUENCE</scope>
    <source>
        <strain>Ohio2</strain>
    </source>
</reference>
<dbReference type="SUPFAM" id="SSF89550">
    <property type="entry name" value="PHP domain-like"/>
    <property type="match status" value="1"/>
</dbReference>
<dbReference type="SUPFAM" id="SSF47781">
    <property type="entry name" value="RuvA domain 2-like"/>
    <property type="match status" value="1"/>
</dbReference>
<dbReference type="eggNOG" id="COG2176">
    <property type="taxonomic scope" value="Bacteria"/>
</dbReference>
<organism evidence="14 15">
    <name type="scientific">Mycoplasma haemofelis (strain Ohio2)</name>
    <dbReference type="NCBI Taxonomy" id="859194"/>
    <lineage>
        <taxon>Bacteria</taxon>
        <taxon>Bacillati</taxon>
        <taxon>Mycoplasmatota</taxon>
        <taxon>Mollicutes</taxon>
        <taxon>Mycoplasmataceae</taxon>
        <taxon>Mycoplasma</taxon>
    </lineage>
</organism>
<evidence type="ECO:0000256" key="2">
    <source>
        <dbReference type="ARBA" id="ARBA00022490"/>
    </source>
</evidence>
<dbReference type="InterPro" id="IPR036397">
    <property type="entry name" value="RNaseH_sf"/>
</dbReference>
<dbReference type="Gene3D" id="3.30.420.10">
    <property type="entry name" value="Ribonuclease H-like superfamily/Ribonuclease H"/>
    <property type="match status" value="1"/>
</dbReference>
<evidence type="ECO:0000313" key="14">
    <source>
        <dbReference type="EMBL" id="AEG72457.1"/>
    </source>
</evidence>
<dbReference type="InterPro" id="IPR006054">
    <property type="entry name" value="DnaQ"/>
</dbReference>
<comment type="catalytic activity">
    <reaction evidence="10 11">
        <text>DNA(n) + a 2'-deoxyribonucleoside 5'-triphosphate = DNA(n+1) + diphosphate</text>
        <dbReference type="Rhea" id="RHEA:22508"/>
        <dbReference type="Rhea" id="RHEA-COMP:17339"/>
        <dbReference type="Rhea" id="RHEA-COMP:17340"/>
        <dbReference type="ChEBI" id="CHEBI:33019"/>
        <dbReference type="ChEBI" id="CHEBI:61560"/>
        <dbReference type="ChEBI" id="CHEBI:173112"/>
        <dbReference type="EC" id="2.7.7.7"/>
    </reaction>
</comment>
<dbReference type="GO" id="GO:0008408">
    <property type="term" value="F:3'-5' exonuclease activity"/>
    <property type="evidence" value="ECO:0007669"/>
    <property type="project" value="UniProtKB-UniRule"/>
</dbReference>
<dbReference type="NCBIfam" id="NF001688">
    <property type="entry name" value="PRK00448.1"/>
    <property type="match status" value="1"/>
</dbReference>
<dbReference type="SMART" id="SM00479">
    <property type="entry name" value="EXOIII"/>
    <property type="match status" value="1"/>
</dbReference>
<evidence type="ECO:0000256" key="3">
    <source>
        <dbReference type="ARBA" id="ARBA00022679"/>
    </source>
</evidence>
<dbReference type="Gene3D" id="3.30.1900.20">
    <property type="match status" value="1"/>
</dbReference>
<dbReference type="InterPro" id="IPR040982">
    <property type="entry name" value="DNA_pol3_finger"/>
</dbReference>
<dbReference type="GO" id="GO:0003677">
    <property type="term" value="F:DNA binding"/>
    <property type="evidence" value="ECO:0007669"/>
    <property type="project" value="UniProtKB-UniRule"/>
</dbReference>
<dbReference type="FunFam" id="3.30.420.10:FF:000045">
    <property type="entry name" value="3'-5' exonuclease DinG"/>
    <property type="match status" value="1"/>
</dbReference>
<evidence type="ECO:0000256" key="4">
    <source>
        <dbReference type="ARBA" id="ARBA00022695"/>
    </source>
</evidence>
<dbReference type="Proteomes" id="UP000007952">
    <property type="component" value="Chromosome"/>
</dbReference>
<dbReference type="NCBIfam" id="TIGR00573">
    <property type="entry name" value="dnaq"/>
    <property type="match status" value="1"/>
</dbReference>
<dbReference type="BioCyc" id="MHAE859194:G1GR7-156-MONOMER"/>
<evidence type="ECO:0000259" key="12">
    <source>
        <dbReference type="SMART" id="SM00479"/>
    </source>
</evidence>
<dbReference type="NCBIfam" id="TIGR01405">
    <property type="entry name" value="polC_Gram_pos"/>
    <property type="match status" value="1"/>
</dbReference>
<dbReference type="KEGG" id="mhf:MHF_0156"/>
<dbReference type="EMBL" id="CP002808">
    <property type="protein sequence ID" value="AEG72457.1"/>
    <property type="molecule type" value="Genomic_DNA"/>
</dbReference>
<keyword evidence="3 11" id="KW-0808">Transferase</keyword>
<keyword evidence="2 11" id="KW-0963">Cytoplasm</keyword>
<dbReference type="InterPro" id="IPR029460">
    <property type="entry name" value="DNAPol_HHH"/>
</dbReference>
<dbReference type="PANTHER" id="PTHR32294">
    <property type="entry name" value="DNA POLYMERASE III SUBUNIT ALPHA"/>
    <property type="match status" value="1"/>
</dbReference>
<dbReference type="Gene3D" id="3.20.20.140">
    <property type="entry name" value="Metal-dependent hydrolases"/>
    <property type="match status" value="1"/>
</dbReference>
<evidence type="ECO:0000256" key="5">
    <source>
        <dbReference type="ARBA" id="ARBA00022705"/>
    </source>
</evidence>
<comment type="subcellular location">
    <subcellularLocation>
        <location evidence="11">Cytoplasm</location>
    </subcellularLocation>
</comment>
<evidence type="ECO:0000256" key="10">
    <source>
        <dbReference type="ARBA" id="ARBA00049244"/>
    </source>
</evidence>